<protein>
    <submittedName>
        <fullName evidence="12">Heat shock factor protein 7 isoform X1</fullName>
    </submittedName>
</protein>
<dbReference type="GO" id="GO:0006357">
    <property type="term" value="P:regulation of transcription by RNA polymerase II"/>
    <property type="evidence" value="ECO:0007669"/>
    <property type="project" value="TreeGrafter"/>
</dbReference>
<dbReference type="InterPro" id="IPR000232">
    <property type="entry name" value="HSF_DNA-bd"/>
</dbReference>
<dbReference type="Gene3D" id="1.10.10.10">
    <property type="entry name" value="Winged helix-like DNA-binding domain superfamily/Winged helix DNA-binding domain"/>
    <property type="match status" value="1"/>
</dbReference>
<keyword evidence="6" id="KW-0238">DNA-binding</keyword>
<comment type="caution">
    <text evidence="12">The sequence shown here is derived from an EMBL/GenBank/DDBJ whole genome shotgun (WGS) entry which is preliminary data.</text>
</comment>
<dbReference type="AlphaFoldDB" id="A0AAX6GC41"/>
<evidence type="ECO:0000259" key="11">
    <source>
        <dbReference type="PROSITE" id="PS00434"/>
    </source>
</evidence>
<evidence type="ECO:0000256" key="7">
    <source>
        <dbReference type="ARBA" id="ARBA00023163"/>
    </source>
</evidence>
<comment type="subunit">
    <text evidence="2">Homotrimer.</text>
</comment>
<dbReference type="Pfam" id="PF00447">
    <property type="entry name" value="HSF_DNA-bind"/>
    <property type="match status" value="1"/>
</dbReference>
<dbReference type="Proteomes" id="UP001140949">
    <property type="component" value="Unassembled WGS sequence"/>
</dbReference>
<feature type="region of interest" description="Disordered" evidence="10">
    <location>
        <begin position="125"/>
        <end position="163"/>
    </location>
</feature>
<keyword evidence="8" id="KW-0539">Nucleus</keyword>
<evidence type="ECO:0000256" key="3">
    <source>
        <dbReference type="ARBA" id="ARBA00022553"/>
    </source>
</evidence>
<dbReference type="GO" id="GO:0003700">
    <property type="term" value="F:DNA-binding transcription factor activity"/>
    <property type="evidence" value="ECO:0007669"/>
    <property type="project" value="InterPro"/>
</dbReference>
<dbReference type="GO" id="GO:0005634">
    <property type="term" value="C:nucleus"/>
    <property type="evidence" value="ECO:0007669"/>
    <property type="project" value="UniProtKB-SubCell"/>
</dbReference>
<gene>
    <name evidence="12" type="ORF">M6B38_372750</name>
</gene>
<keyword evidence="13" id="KW-1185">Reference proteome</keyword>
<dbReference type="PRINTS" id="PR00056">
    <property type="entry name" value="HSFDOMAIN"/>
</dbReference>
<evidence type="ECO:0000256" key="2">
    <source>
        <dbReference type="ARBA" id="ARBA00011233"/>
    </source>
</evidence>
<reference evidence="12" key="1">
    <citation type="journal article" date="2023" name="GigaByte">
        <title>Genome assembly of the bearded iris, Iris pallida Lam.</title>
        <authorList>
            <person name="Bruccoleri R.E."/>
            <person name="Oakeley E.J."/>
            <person name="Faust A.M.E."/>
            <person name="Altorfer M."/>
            <person name="Dessus-Babus S."/>
            <person name="Burckhardt D."/>
            <person name="Oertli M."/>
            <person name="Naumann U."/>
            <person name="Petersen F."/>
            <person name="Wong J."/>
        </authorList>
    </citation>
    <scope>NUCLEOTIDE SEQUENCE</scope>
    <source>
        <strain evidence="12">GSM-AAB239-AS_SAM_17_03QT</strain>
    </source>
</reference>
<dbReference type="SUPFAM" id="SSF46785">
    <property type="entry name" value="Winged helix' DNA-binding domain"/>
    <property type="match status" value="1"/>
</dbReference>
<evidence type="ECO:0000256" key="5">
    <source>
        <dbReference type="ARBA" id="ARBA00023016"/>
    </source>
</evidence>
<reference evidence="12" key="2">
    <citation type="submission" date="2023-04" db="EMBL/GenBank/DDBJ databases">
        <authorList>
            <person name="Bruccoleri R.E."/>
            <person name="Oakeley E.J."/>
            <person name="Faust A.-M."/>
            <person name="Dessus-Babus S."/>
            <person name="Altorfer M."/>
            <person name="Burckhardt D."/>
            <person name="Oertli M."/>
            <person name="Naumann U."/>
            <person name="Petersen F."/>
            <person name="Wong J."/>
        </authorList>
    </citation>
    <scope>NUCLEOTIDE SEQUENCE</scope>
    <source>
        <strain evidence="12">GSM-AAB239-AS_SAM_17_03QT</strain>
        <tissue evidence="12">Leaf</tissue>
    </source>
</reference>
<name>A0AAX6GC41_IRIPA</name>
<dbReference type="EMBL" id="JANAVB010020999">
    <property type="protein sequence ID" value="KAJ6826290.1"/>
    <property type="molecule type" value="Genomic_DNA"/>
</dbReference>
<dbReference type="PANTHER" id="PTHR10015:SF169">
    <property type="entry name" value="HEAT STRESS TRANSCRIPTION FACTOR B-2B"/>
    <property type="match status" value="1"/>
</dbReference>
<keyword evidence="7" id="KW-0804">Transcription</keyword>
<comment type="similarity">
    <text evidence="9">Belongs to the HSF family.</text>
</comment>
<feature type="compositionally biased region" description="Basic and acidic residues" evidence="10">
    <location>
        <begin position="267"/>
        <end position="279"/>
    </location>
</feature>
<dbReference type="InterPro" id="IPR036390">
    <property type="entry name" value="WH_DNA-bd_sf"/>
</dbReference>
<dbReference type="SMART" id="SM00415">
    <property type="entry name" value="HSF"/>
    <property type="match status" value="1"/>
</dbReference>
<comment type="subcellular location">
    <subcellularLocation>
        <location evidence="1">Nucleus</location>
    </subcellularLocation>
</comment>
<keyword evidence="5 12" id="KW-0346">Stress response</keyword>
<evidence type="ECO:0000256" key="8">
    <source>
        <dbReference type="ARBA" id="ARBA00023242"/>
    </source>
</evidence>
<dbReference type="PROSITE" id="PS00434">
    <property type="entry name" value="HSF_DOMAIN"/>
    <property type="match status" value="1"/>
</dbReference>
<proteinExistence type="inferred from homology"/>
<feature type="domain" description="HSF-type DNA-binding" evidence="11">
    <location>
        <begin position="60"/>
        <end position="84"/>
    </location>
</feature>
<evidence type="ECO:0000256" key="10">
    <source>
        <dbReference type="SAM" id="MobiDB-lite"/>
    </source>
</evidence>
<evidence type="ECO:0000313" key="13">
    <source>
        <dbReference type="Proteomes" id="UP001140949"/>
    </source>
</evidence>
<dbReference type="GO" id="GO:0000978">
    <property type="term" value="F:RNA polymerase II cis-regulatory region sequence-specific DNA binding"/>
    <property type="evidence" value="ECO:0007669"/>
    <property type="project" value="TreeGrafter"/>
</dbReference>
<sequence length="313" mass="34203">MAPPLPAAEPPESQRSIPTPFLSKTYNIVDDPSVDDVISWNPDGSAFVVWRPAEFARDLLPKYFKHNNFSSFVRQLNTYGFRKIVPDRWEFANDCFKRGERELLCDIHRRKISAAAIPLAVPVIPEESPGNSGEEQVLSSNSSPAPLEEATALPPPVTGSSSDLAAENERLKKENLKLSKELAQMKSLCSNIYVLTSKFAGNGAPPEVAVASSSAAAVAIELFPGRSVADLDLEPVKDDEMDADPCPRIFGVPIGTKRVRKEDEEDPVRRPEAEVKAEPDLDLDTGTYPEEEGSGPGSWSLSCSRPDPESRNS</sequence>
<keyword evidence="4" id="KW-0805">Transcription regulation</keyword>
<dbReference type="InterPro" id="IPR036388">
    <property type="entry name" value="WH-like_DNA-bd_sf"/>
</dbReference>
<evidence type="ECO:0000256" key="1">
    <source>
        <dbReference type="ARBA" id="ARBA00004123"/>
    </source>
</evidence>
<dbReference type="PANTHER" id="PTHR10015">
    <property type="entry name" value="HEAT SHOCK TRANSCRIPTION FACTOR"/>
    <property type="match status" value="1"/>
</dbReference>
<keyword evidence="3" id="KW-0597">Phosphoprotein</keyword>
<accession>A0AAX6GC41</accession>
<evidence type="ECO:0000256" key="4">
    <source>
        <dbReference type="ARBA" id="ARBA00023015"/>
    </source>
</evidence>
<dbReference type="FunFam" id="1.10.10.10:FF:000037">
    <property type="entry name" value="Heat stress transcription factor B-4"/>
    <property type="match status" value="1"/>
</dbReference>
<evidence type="ECO:0000256" key="6">
    <source>
        <dbReference type="ARBA" id="ARBA00023125"/>
    </source>
</evidence>
<organism evidence="12 13">
    <name type="scientific">Iris pallida</name>
    <name type="common">Sweet iris</name>
    <dbReference type="NCBI Taxonomy" id="29817"/>
    <lineage>
        <taxon>Eukaryota</taxon>
        <taxon>Viridiplantae</taxon>
        <taxon>Streptophyta</taxon>
        <taxon>Embryophyta</taxon>
        <taxon>Tracheophyta</taxon>
        <taxon>Spermatophyta</taxon>
        <taxon>Magnoliopsida</taxon>
        <taxon>Liliopsida</taxon>
        <taxon>Asparagales</taxon>
        <taxon>Iridaceae</taxon>
        <taxon>Iridoideae</taxon>
        <taxon>Irideae</taxon>
        <taxon>Iris</taxon>
    </lineage>
</organism>
<feature type="region of interest" description="Disordered" evidence="10">
    <location>
        <begin position="254"/>
        <end position="313"/>
    </location>
</feature>
<feature type="compositionally biased region" description="Polar residues" evidence="10">
    <location>
        <begin position="129"/>
        <end position="143"/>
    </location>
</feature>
<evidence type="ECO:0000313" key="12">
    <source>
        <dbReference type="EMBL" id="KAJ6826290.1"/>
    </source>
</evidence>
<evidence type="ECO:0000256" key="9">
    <source>
        <dbReference type="RuleBase" id="RU004020"/>
    </source>
</evidence>